<dbReference type="OrthoDB" id="531116at2"/>
<sequence length="116" mass="13330">MSNNQPLPPDDSPPPVSLDWELGRELDEIAAQYFYQDCDRTTQKILSRCGWYLSSFIEYPTLVIACPDQVTNWLILKQLMPLARILRQWLTTAQIRIYPPPGEGNVLELSVLQDIP</sequence>
<evidence type="ECO:0000313" key="2">
    <source>
        <dbReference type="Proteomes" id="UP000001203"/>
    </source>
</evidence>
<gene>
    <name evidence="1" type="ordered locus">cce_4691</name>
</gene>
<name>B1WWB1_CROS5</name>
<accession>B1WWB1</accession>
<protein>
    <submittedName>
        <fullName evidence="1">Uncharacterized protein</fullName>
    </submittedName>
</protein>
<dbReference type="RefSeq" id="WP_009543265.1">
    <property type="nucleotide sequence ID" value="NC_010546.1"/>
</dbReference>
<dbReference type="KEGG" id="cyt:cce_4691"/>
<dbReference type="HOGENOM" id="CLU_159207_0_0_3"/>
<evidence type="ECO:0000313" key="1">
    <source>
        <dbReference type="EMBL" id="ACB54039.1"/>
    </source>
</evidence>
<keyword evidence="2" id="KW-1185">Reference proteome</keyword>
<dbReference type="EMBL" id="CP000806">
    <property type="protein sequence ID" value="ACB54039.1"/>
    <property type="molecule type" value="Genomic_DNA"/>
</dbReference>
<dbReference type="Proteomes" id="UP000001203">
    <property type="component" value="Chromosome circular"/>
</dbReference>
<dbReference type="eggNOG" id="ENOG50332I5">
    <property type="taxonomic scope" value="Bacteria"/>
</dbReference>
<reference evidence="1 2" key="1">
    <citation type="journal article" date="2008" name="Proc. Natl. Acad. Sci. U.S.A.">
        <title>The genome of Cyanothece 51142, a unicellular diazotrophic cyanobacterium important in the marine nitrogen cycle.</title>
        <authorList>
            <person name="Welsh E.A."/>
            <person name="Liberton M."/>
            <person name="Stoeckel J."/>
            <person name="Loh T."/>
            <person name="Elvitigala T."/>
            <person name="Wang C."/>
            <person name="Wollam A."/>
            <person name="Fulton R.S."/>
            <person name="Clifton S.W."/>
            <person name="Jacobs J.M."/>
            <person name="Aurora R."/>
            <person name="Ghosh B.K."/>
            <person name="Sherman L.A."/>
            <person name="Smith R.D."/>
            <person name="Wilson R.K."/>
            <person name="Pakrasi H.B."/>
        </authorList>
    </citation>
    <scope>NUCLEOTIDE SEQUENCE [LARGE SCALE GENOMIC DNA]</scope>
    <source>
        <strain evidence="2">ATCC 51142 / BH68</strain>
    </source>
</reference>
<dbReference type="AlphaFoldDB" id="B1WWB1"/>
<proteinExistence type="predicted"/>
<organism evidence="1 2">
    <name type="scientific">Crocosphaera subtropica (strain ATCC 51142 / BH68)</name>
    <name type="common">Cyanothece sp. (strain ATCC 51142)</name>
    <dbReference type="NCBI Taxonomy" id="43989"/>
    <lineage>
        <taxon>Bacteria</taxon>
        <taxon>Bacillati</taxon>
        <taxon>Cyanobacteriota</taxon>
        <taxon>Cyanophyceae</taxon>
        <taxon>Oscillatoriophycideae</taxon>
        <taxon>Chroococcales</taxon>
        <taxon>Aphanothecaceae</taxon>
        <taxon>Crocosphaera</taxon>
        <taxon>Crocosphaera subtropica</taxon>
    </lineage>
</organism>